<comment type="caution">
    <text evidence="4">The sequence shown here is derived from an EMBL/GenBank/DDBJ whole genome shotgun (WGS) entry which is preliminary data.</text>
</comment>
<dbReference type="Gene3D" id="1.10.10.60">
    <property type="entry name" value="Homeodomain-like"/>
    <property type="match status" value="1"/>
</dbReference>
<dbReference type="PRINTS" id="PR00455">
    <property type="entry name" value="HTHTETR"/>
</dbReference>
<feature type="DNA-binding region" description="H-T-H motif" evidence="2">
    <location>
        <begin position="38"/>
        <end position="57"/>
    </location>
</feature>
<evidence type="ECO:0000259" key="3">
    <source>
        <dbReference type="PROSITE" id="PS50977"/>
    </source>
</evidence>
<feature type="domain" description="HTH tetR-type" evidence="3">
    <location>
        <begin position="15"/>
        <end position="75"/>
    </location>
</feature>
<dbReference type="Pfam" id="PF00440">
    <property type="entry name" value="TetR_N"/>
    <property type="match status" value="1"/>
</dbReference>
<dbReference type="SUPFAM" id="SSF46689">
    <property type="entry name" value="Homeodomain-like"/>
    <property type="match status" value="1"/>
</dbReference>
<dbReference type="InterPro" id="IPR001647">
    <property type="entry name" value="HTH_TetR"/>
</dbReference>
<dbReference type="RefSeq" id="WP_341628224.1">
    <property type="nucleotide sequence ID" value="NZ_JBAKBA010000024.1"/>
</dbReference>
<sequence>MSASNTIQTPTYNTRSKADIVLDAARTVFLSYGFSDATTDMIQKKAGVSKSTVYAHYKNKEALFIAVIESECKNYAKQIRKIQFSPGKLKETLTAMAHEYLNVVLSPTALSLHKIIISEGTRFPSLANTFYNEGPQVIISIVSEILNNAKKRQEVTFTEITLNEAAKVFIHLVRSEPQLSNLMHPNTPPTKDEINRWVVVSVNSFLLAFEKNNA</sequence>
<keyword evidence="5" id="KW-1185">Reference proteome</keyword>
<organism evidence="4 5">
    <name type="scientific">Psychromonas arctica</name>
    <dbReference type="NCBI Taxonomy" id="168275"/>
    <lineage>
        <taxon>Bacteria</taxon>
        <taxon>Pseudomonadati</taxon>
        <taxon>Pseudomonadota</taxon>
        <taxon>Gammaproteobacteria</taxon>
        <taxon>Alteromonadales</taxon>
        <taxon>Psychromonadaceae</taxon>
        <taxon>Psychromonas</taxon>
    </lineage>
</organism>
<name>A0ABU9HCT0_9GAMM</name>
<evidence type="ECO:0000313" key="5">
    <source>
        <dbReference type="Proteomes" id="UP001366060"/>
    </source>
</evidence>
<evidence type="ECO:0000313" key="4">
    <source>
        <dbReference type="EMBL" id="MEL0659687.1"/>
    </source>
</evidence>
<dbReference type="SUPFAM" id="SSF48498">
    <property type="entry name" value="Tetracyclin repressor-like, C-terminal domain"/>
    <property type="match status" value="1"/>
</dbReference>
<proteinExistence type="predicted"/>
<dbReference type="InterPro" id="IPR039536">
    <property type="entry name" value="TetR_C_Proteobacteria"/>
</dbReference>
<dbReference type="InterPro" id="IPR009057">
    <property type="entry name" value="Homeodomain-like_sf"/>
</dbReference>
<dbReference type="InterPro" id="IPR050109">
    <property type="entry name" value="HTH-type_TetR-like_transc_reg"/>
</dbReference>
<dbReference type="PANTHER" id="PTHR30055">
    <property type="entry name" value="HTH-TYPE TRANSCRIPTIONAL REGULATOR RUTR"/>
    <property type="match status" value="1"/>
</dbReference>
<protein>
    <submittedName>
        <fullName evidence="4">TetR/AcrR family transcriptional regulator</fullName>
    </submittedName>
</protein>
<evidence type="ECO:0000256" key="1">
    <source>
        <dbReference type="ARBA" id="ARBA00023125"/>
    </source>
</evidence>
<reference evidence="4 5" key="1">
    <citation type="submission" date="2024-02" db="EMBL/GenBank/DDBJ databases">
        <title>Bacteria isolated from the canopy kelp, Nereocystis luetkeana.</title>
        <authorList>
            <person name="Pfister C.A."/>
            <person name="Younker I.T."/>
            <person name="Light S.H."/>
        </authorList>
    </citation>
    <scope>NUCLEOTIDE SEQUENCE [LARGE SCALE GENOMIC DNA]</scope>
    <source>
        <strain evidence="4 5">TI.2.07</strain>
    </source>
</reference>
<dbReference type="InterPro" id="IPR036271">
    <property type="entry name" value="Tet_transcr_reg_TetR-rel_C_sf"/>
</dbReference>
<dbReference type="Proteomes" id="UP001366060">
    <property type="component" value="Unassembled WGS sequence"/>
</dbReference>
<dbReference type="Pfam" id="PF14246">
    <property type="entry name" value="TetR_C_7"/>
    <property type="match status" value="1"/>
</dbReference>
<evidence type="ECO:0000256" key="2">
    <source>
        <dbReference type="PROSITE-ProRule" id="PRU00335"/>
    </source>
</evidence>
<dbReference type="Gene3D" id="1.10.357.10">
    <property type="entry name" value="Tetracycline Repressor, domain 2"/>
    <property type="match status" value="1"/>
</dbReference>
<dbReference type="PROSITE" id="PS50977">
    <property type="entry name" value="HTH_TETR_2"/>
    <property type="match status" value="1"/>
</dbReference>
<keyword evidence="1 2" id="KW-0238">DNA-binding</keyword>
<accession>A0ABU9HCT0</accession>
<dbReference type="EMBL" id="JBAKBA010000024">
    <property type="protein sequence ID" value="MEL0659687.1"/>
    <property type="molecule type" value="Genomic_DNA"/>
</dbReference>
<gene>
    <name evidence="4" type="ORF">V6255_11105</name>
</gene>
<dbReference type="PANTHER" id="PTHR30055:SF146">
    <property type="entry name" value="HTH-TYPE TRANSCRIPTIONAL DUAL REGULATOR CECR"/>
    <property type="match status" value="1"/>
</dbReference>